<keyword evidence="3 6" id="KW-0863">Zinc-finger</keyword>
<evidence type="ECO:0000256" key="4">
    <source>
        <dbReference type="ARBA" id="ARBA00022786"/>
    </source>
</evidence>
<feature type="non-terminal residue" evidence="9">
    <location>
        <position position="216"/>
    </location>
</feature>
<keyword evidence="2" id="KW-0479">Metal-binding</keyword>
<dbReference type="AlphaFoldDB" id="A0A4P9Y8Q9"/>
<keyword evidence="1" id="KW-0808">Transferase</keyword>
<organism evidence="9 10">
    <name type="scientific">Piptocephalis cylindrospora</name>
    <dbReference type="NCBI Taxonomy" id="1907219"/>
    <lineage>
        <taxon>Eukaryota</taxon>
        <taxon>Fungi</taxon>
        <taxon>Fungi incertae sedis</taxon>
        <taxon>Zoopagomycota</taxon>
        <taxon>Zoopagomycotina</taxon>
        <taxon>Zoopagomycetes</taxon>
        <taxon>Zoopagales</taxon>
        <taxon>Piptocephalidaceae</taxon>
        <taxon>Piptocephalis</taxon>
    </lineage>
</organism>
<keyword evidence="4" id="KW-0833">Ubl conjugation pathway</keyword>
<dbReference type="SUPFAM" id="SSF49879">
    <property type="entry name" value="SMAD/FHA domain"/>
    <property type="match status" value="1"/>
</dbReference>
<feature type="domain" description="FHA" evidence="7">
    <location>
        <begin position="14"/>
        <end position="77"/>
    </location>
</feature>
<dbReference type="InterPro" id="IPR013083">
    <property type="entry name" value="Znf_RING/FYVE/PHD"/>
</dbReference>
<dbReference type="PANTHER" id="PTHR15067">
    <property type="entry name" value="E3 UBIQUITIN-PROTEIN LIGASE RNF8"/>
    <property type="match status" value="1"/>
</dbReference>
<dbReference type="OrthoDB" id="687730at2759"/>
<evidence type="ECO:0008006" key="11">
    <source>
        <dbReference type="Google" id="ProtNLM"/>
    </source>
</evidence>
<dbReference type="Pfam" id="PF13639">
    <property type="entry name" value="zf-RING_2"/>
    <property type="match status" value="1"/>
</dbReference>
<dbReference type="Pfam" id="PF00498">
    <property type="entry name" value="FHA"/>
    <property type="match status" value="1"/>
</dbReference>
<dbReference type="SUPFAM" id="SSF57850">
    <property type="entry name" value="RING/U-box"/>
    <property type="match status" value="1"/>
</dbReference>
<evidence type="ECO:0000256" key="1">
    <source>
        <dbReference type="ARBA" id="ARBA00022679"/>
    </source>
</evidence>
<name>A0A4P9Y8Q9_9FUNG</name>
<dbReference type="GO" id="GO:0008270">
    <property type="term" value="F:zinc ion binding"/>
    <property type="evidence" value="ECO:0007669"/>
    <property type="project" value="UniProtKB-KW"/>
</dbReference>
<dbReference type="SMART" id="SM00184">
    <property type="entry name" value="RING"/>
    <property type="match status" value="1"/>
</dbReference>
<evidence type="ECO:0000256" key="3">
    <source>
        <dbReference type="ARBA" id="ARBA00022771"/>
    </source>
</evidence>
<reference evidence="10" key="1">
    <citation type="journal article" date="2018" name="Nat. Microbiol.">
        <title>Leveraging single-cell genomics to expand the fungal tree of life.</title>
        <authorList>
            <person name="Ahrendt S.R."/>
            <person name="Quandt C.A."/>
            <person name="Ciobanu D."/>
            <person name="Clum A."/>
            <person name="Salamov A."/>
            <person name="Andreopoulos B."/>
            <person name="Cheng J.F."/>
            <person name="Woyke T."/>
            <person name="Pelin A."/>
            <person name="Henrissat B."/>
            <person name="Reynolds N.K."/>
            <person name="Benny G.L."/>
            <person name="Smith M.E."/>
            <person name="James T.Y."/>
            <person name="Grigoriev I.V."/>
        </authorList>
    </citation>
    <scope>NUCLEOTIDE SEQUENCE [LARGE SCALE GENOMIC DNA]</scope>
</reference>
<protein>
    <recommendedName>
        <fullName evidence="11">SMAD/FHA domain-containing protein</fullName>
    </recommendedName>
</protein>
<evidence type="ECO:0000256" key="2">
    <source>
        <dbReference type="ARBA" id="ARBA00022723"/>
    </source>
</evidence>
<dbReference type="GO" id="GO:0000151">
    <property type="term" value="C:ubiquitin ligase complex"/>
    <property type="evidence" value="ECO:0007669"/>
    <property type="project" value="TreeGrafter"/>
</dbReference>
<dbReference type="PROSITE" id="PS50006">
    <property type="entry name" value="FHA_DOMAIN"/>
    <property type="match status" value="1"/>
</dbReference>
<dbReference type="Proteomes" id="UP000267251">
    <property type="component" value="Unassembled WGS sequence"/>
</dbReference>
<dbReference type="GO" id="GO:0006511">
    <property type="term" value="P:ubiquitin-dependent protein catabolic process"/>
    <property type="evidence" value="ECO:0007669"/>
    <property type="project" value="TreeGrafter"/>
</dbReference>
<dbReference type="GO" id="GO:0032153">
    <property type="term" value="C:cell division site"/>
    <property type="evidence" value="ECO:0007669"/>
    <property type="project" value="TreeGrafter"/>
</dbReference>
<dbReference type="PANTHER" id="PTHR15067:SF7">
    <property type="entry name" value="E3 UBIQUITIN-PROTEIN LIGASE DMA1-RELATED"/>
    <property type="match status" value="1"/>
</dbReference>
<dbReference type="GO" id="GO:0061630">
    <property type="term" value="F:ubiquitin protein ligase activity"/>
    <property type="evidence" value="ECO:0007669"/>
    <property type="project" value="TreeGrafter"/>
</dbReference>
<evidence type="ECO:0000256" key="5">
    <source>
        <dbReference type="ARBA" id="ARBA00022833"/>
    </source>
</evidence>
<evidence type="ECO:0000256" key="6">
    <source>
        <dbReference type="PROSITE-ProRule" id="PRU00175"/>
    </source>
</evidence>
<accession>A0A4P9Y8Q9</accession>
<dbReference type="PROSITE" id="PS50089">
    <property type="entry name" value="ZF_RING_2"/>
    <property type="match status" value="1"/>
</dbReference>
<evidence type="ECO:0000259" key="7">
    <source>
        <dbReference type="PROSITE" id="PS50006"/>
    </source>
</evidence>
<keyword evidence="5" id="KW-0862">Zinc</keyword>
<evidence type="ECO:0000313" key="9">
    <source>
        <dbReference type="EMBL" id="RKP15182.1"/>
    </source>
</evidence>
<feature type="domain" description="RING-type" evidence="8">
    <location>
        <begin position="144"/>
        <end position="195"/>
    </location>
</feature>
<dbReference type="InterPro" id="IPR000253">
    <property type="entry name" value="FHA_dom"/>
</dbReference>
<sequence length="216" mass="24355">FAPVERSIPPNVIVKVGRYTDRHTREGPRHLEGEVEPIRFKSKVVSRLHAEVWYERGELYIRDTASSSGTFLNQARLSPQNVRSSAVRVRDGDCLQLGVEYRGGEQEIFRCVRMRVELNRRHADNATYRGTDLTAGTGNGPADCCICLLPLRRSTLLVTPCAHCYHFTCIRPLLRMRTRAGVTEEADGFTCPICRAYVDLMAEPEELSEGELAEMA</sequence>
<feature type="non-terminal residue" evidence="9">
    <location>
        <position position="1"/>
    </location>
</feature>
<dbReference type="InterPro" id="IPR008984">
    <property type="entry name" value="SMAD_FHA_dom_sf"/>
</dbReference>
<keyword evidence="10" id="KW-1185">Reference proteome</keyword>
<evidence type="ECO:0000313" key="10">
    <source>
        <dbReference type="Proteomes" id="UP000267251"/>
    </source>
</evidence>
<dbReference type="InterPro" id="IPR001841">
    <property type="entry name" value="Znf_RING"/>
</dbReference>
<dbReference type="Gene3D" id="2.60.200.20">
    <property type="match status" value="1"/>
</dbReference>
<dbReference type="Gene3D" id="3.30.40.10">
    <property type="entry name" value="Zinc/RING finger domain, C3HC4 (zinc finger)"/>
    <property type="match status" value="1"/>
</dbReference>
<dbReference type="SMART" id="SM00240">
    <property type="entry name" value="FHA"/>
    <property type="match status" value="1"/>
</dbReference>
<dbReference type="GO" id="GO:0016567">
    <property type="term" value="P:protein ubiquitination"/>
    <property type="evidence" value="ECO:0007669"/>
    <property type="project" value="TreeGrafter"/>
</dbReference>
<evidence type="ECO:0000259" key="8">
    <source>
        <dbReference type="PROSITE" id="PS50089"/>
    </source>
</evidence>
<dbReference type="EMBL" id="KZ987751">
    <property type="protein sequence ID" value="RKP15182.1"/>
    <property type="molecule type" value="Genomic_DNA"/>
</dbReference>
<proteinExistence type="predicted"/>
<dbReference type="GO" id="GO:0005829">
    <property type="term" value="C:cytosol"/>
    <property type="evidence" value="ECO:0007669"/>
    <property type="project" value="TreeGrafter"/>
</dbReference>
<gene>
    <name evidence="9" type="ORF">BJ684DRAFT_4466</name>
</gene>